<keyword evidence="2" id="KW-1185">Reference proteome</keyword>
<accession>A0A9X4R3K6</accession>
<dbReference type="RefSeq" id="WP_268151634.1">
    <property type="nucleotide sequence ID" value="NZ_JAPPUW010000012.1"/>
</dbReference>
<organism evidence="1 2">
    <name type="scientific">Pelomonas aquatica</name>
    <dbReference type="NCBI Taxonomy" id="431058"/>
    <lineage>
        <taxon>Bacteria</taxon>
        <taxon>Pseudomonadati</taxon>
        <taxon>Pseudomonadota</taxon>
        <taxon>Betaproteobacteria</taxon>
        <taxon>Burkholderiales</taxon>
        <taxon>Sphaerotilaceae</taxon>
        <taxon>Roseateles</taxon>
    </lineage>
</organism>
<comment type="caution">
    <text evidence="1">The sequence shown here is derived from an EMBL/GenBank/DDBJ whole genome shotgun (WGS) entry which is preliminary data.</text>
</comment>
<dbReference type="Proteomes" id="UP001152766">
    <property type="component" value="Unassembled WGS sequence"/>
</dbReference>
<evidence type="ECO:0008006" key="3">
    <source>
        <dbReference type="Google" id="ProtNLM"/>
    </source>
</evidence>
<evidence type="ECO:0000313" key="1">
    <source>
        <dbReference type="EMBL" id="MDG0862212.1"/>
    </source>
</evidence>
<sequence>MDTTFETLEAEVLKLSPAQRARLLDRVVASLDADAARDAAWDAVAALREAEPAQFEPLDDALARLRDERA</sequence>
<gene>
    <name evidence="1" type="ORF">EXJ73_06965</name>
</gene>
<name>A0A9X4R3K6_9BURK</name>
<reference evidence="1" key="1">
    <citation type="submission" date="2019-02" db="EMBL/GenBank/DDBJ databases">
        <title>Draft genome of the type strain Pelomonas aquatica CCUG 52575T.</title>
        <authorList>
            <person name="Gomila M."/>
            <person name="Lalucat J."/>
        </authorList>
    </citation>
    <scope>NUCLEOTIDE SEQUENCE</scope>
    <source>
        <strain evidence="1">CCUG 52575</strain>
    </source>
</reference>
<dbReference type="AlphaFoldDB" id="A0A9X4R3K6"/>
<evidence type="ECO:0000313" key="2">
    <source>
        <dbReference type="Proteomes" id="UP001152766"/>
    </source>
</evidence>
<proteinExistence type="predicted"/>
<protein>
    <recommendedName>
        <fullName evidence="3">Addiction module protein</fullName>
    </recommendedName>
</protein>
<dbReference type="EMBL" id="SGUG01000008">
    <property type="protein sequence ID" value="MDG0862212.1"/>
    <property type="molecule type" value="Genomic_DNA"/>
</dbReference>